<reference evidence="1 2" key="1">
    <citation type="submission" date="2016-10" db="EMBL/GenBank/DDBJ databases">
        <authorList>
            <person name="de Groot N.N."/>
        </authorList>
    </citation>
    <scope>NUCLEOTIDE SEQUENCE [LARGE SCALE GENOMIC DNA]</scope>
    <source>
        <strain evidence="1 2">DSM 40306</strain>
    </source>
</reference>
<evidence type="ECO:0008006" key="3">
    <source>
        <dbReference type="Google" id="ProtNLM"/>
    </source>
</evidence>
<evidence type="ECO:0000313" key="1">
    <source>
        <dbReference type="EMBL" id="SEC39378.1"/>
    </source>
</evidence>
<gene>
    <name evidence="1" type="ORF">SAMN04490357_1888</name>
</gene>
<name>A0A1H4S5P9_9ACTN</name>
<accession>A0A1H4S5P9</accession>
<dbReference type="EMBL" id="FNTD01000004">
    <property type="protein sequence ID" value="SEC39378.1"/>
    <property type="molecule type" value="Genomic_DNA"/>
</dbReference>
<dbReference type="RefSeq" id="WP_074991802.1">
    <property type="nucleotide sequence ID" value="NZ_FNTD01000004.1"/>
</dbReference>
<proteinExistence type="predicted"/>
<dbReference type="Proteomes" id="UP000182375">
    <property type="component" value="Unassembled WGS sequence"/>
</dbReference>
<dbReference type="STRING" id="67331.SAMN04490357_1888"/>
<evidence type="ECO:0000313" key="2">
    <source>
        <dbReference type="Proteomes" id="UP000182375"/>
    </source>
</evidence>
<dbReference type="GeneID" id="95511070"/>
<dbReference type="SUPFAM" id="SSF53756">
    <property type="entry name" value="UDP-Glycosyltransferase/glycogen phosphorylase"/>
    <property type="match status" value="1"/>
</dbReference>
<organism evidence="1 2">
    <name type="scientific">Streptomyces misionensis</name>
    <dbReference type="NCBI Taxonomy" id="67331"/>
    <lineage>
        <taxon>Bacteria</taxon>
        <taxon>Bacillati</taxon>
        <taxon>Actinomycetota</taxon>
        <taxon>Actinomycetes</taxon>
        <taxon>Kitasatosporales</taxon>
        <taxon>Streptomycetaceae</taxon>
        <taxon>Streptomyces</taxon>
    </lineage>
</organism>
<protein>
    <recommendedName>
        <fullName evidence="3">Translation initiation factor 2</fullName>
    </recommendedName>
</protein>
<dbReference type="AlphaFoldDB" id="A0A1H4S5P9"/>
<sequence>MGDDRRAVLFAARSRNALHRLLDTLPVFAGDDRVRRCFTLVPGSEFSADALRALERAGGRVLPWAEAVGRTFALILAASPKGDLQALHGPRVLLPHGAGFNKSVPGEGTEDSASGLDPAHLLLPDGAPLAARYLFSHPGQIARLAPAGPAVTARATVVGDPLLERFLESRERRDRYRAALGTGDRTLVVLFSTWGPESLINRRPGLPAELAAALPHDEYQLALVLHPNERARRGTLDLAEYLEPARRAGLVLPAAHEEWASVAVAADVLITDHGSAALYPAALDRPLLGAYDGGRELLPGSPMAGLLAGVPRLAPHLPGAEAASLVATALRDHRPGSSRALAEPAFAEQGRALDRLRETVYGLLDLAPPAHPVLPRLLPDPTPAPLAPAAFAVRVEADGGGTLRVLRHPAPLVPPAPAHHLAAEVGAAHRRFTQSAGLLHRRAGGHPGAPTEPADEWTLRILADHPGGRRSAAVVVSATHCLLRPRSGPLLSLRIAPQGAEGRSSVVDPVPVLSAVHAALLDGEERTDLRLVCAVGHRTVEVRTARATAAEAATAV</sequence>